<keyword evidence="4" id="KW-0804">Transcription</keyword>
<feature type="domain" description="HTH lysR-type" evidence="5">
    <location>
        <begin position="1"/>
        <end position="60"/>
    </location>
</feature>
<dbReference type="RefSeq" id="WP_059023977.1">
    <property type="nucleotide sequence ID" value="NZ_LN609302.1"/>
</dbReference>
<gene>
    <name evidence="6" type="primary">lysR</name>
    <name evidence="6" type="ORF">AGA_1978</name>
    <name evidence="7" type="ORF">GOB80_10935</name>
</gene>
<dbReference type="SUPFAM" id="SSF53850">
    <property type="entry name" value="Periplasmic binding protein-like II"/>
    <property type="match status" value="1"/>
</dbReference>
<dbReference type="Gene3D" id="1.10.10.10">
    <property type="entry name" value="Winged helix-like DNA-binding domain superfamily/Winged helix DNA-binding domain"/>
    <property type="match status" value="1"/>
</dbReference>
<evidence type="ECO:0000313" key="7">
    <source>
        <dbReference type="EMBL" id="NHO40184.1"/>
    </source>
</evidence>
<dbReference type="PANTHER" id="PTHR30419">
    <property type="entry name" value="HTH-TYPE TRANSCRIPTIONAL REGULATOR YBHD"/>
    <property type="match status" value="1"/>
</dbReference>
<dbReference type="InterPro" id="IPR005119">
    <property type="entry name" value="LysR_subst-bd"/>
</dbReference>
<dbReference type="EMBL" id="WOTE01000007">
    <property type="protein sequence ID" value="NHO40184.1"/>
    <property type="molecule type" value="Genomic_DNA"/>
</dbReference>
<evidence type="ECO:0000313" key="6">
    <source>
        <dbReference type="EMBL" id="CEF56412.1"/>
    </source>
</evidence>
<keyword evidence="3" id="KW-0238">DNA-binding</keyword>
<dbReference type="Pfam" id="PF03466">
    <property type="entry name" value="LysR_substrate"/>
    <property type="match status" value="1"/>
</dbReference>
<dbReference type="Proteomes" id="UP000068250">
    <property type="component" value="Chromosome I"/>
</dbReference>
<reference evidence="8" key="1">
    <citation type="submission" date="2014-09" db="EMBL/GenBank/DDBJ databases">
        <authorList>
            <person name="Illeghems K.G."/>
        </authorList>
    </citation>
    <scope>NUCLEOTIDE SEQUENCE [LARGE SCALE GENOMIC DNA]</scope>
    <source>
        <strain evidence="8">LMG 23848T</strain>
    </source>
</reference>
<keyword evidence="2" id="KW-0805">Transcription regulation</keyword>
<dbReference type="SUPFAM" id="SSF46785">
    <property type="entry name" value="Winged helix' DNA-binding domain"/>
    <property type="match status" value="1"/>
</dbReference>
<dbReference type="STRING" id="431306.AGA_1978"/>
<dbReference type="InterPro" id="IPR050950">
    <property type="entry name" value="HTH-type_LysR_regulators"/>
</dbReference>
<dbReference type="InterPro" id="IPR036388">
    <property type="entry name" value="WH-like_DNA-bd_sf"/>
</dbReference>
<evidence type="ECO:0000256" key="3">
    <source>
        <dbReference type="ARBA" id="ARBA00023125"/>
    </source>
</evidence>
<evidence type="ECO:0000259" key="5">
    <source>
        <dbReference type="PROSITE" id="PS50931"/>
    </source>
</evidence>
<dbReference type="Pfam" id="PF00126">
    <property type="entry name" value="HTH_1"/>
    <property type="match status" value="1"/>
</dbReference>
<dbReference type="GO" id="GO:0005829">
    <property type="term" value="C:cytosol"/>
    <property type="evidence" value="ECO:0007669"/>
    <property type="project" value="TreeGrafter"/>
</dbReference>
<dbReference type="OrthoDB" id="5297263at2"/>
<sequence length="300" mass="33281">MNPFSRFLTYFMAVARHGSIRKASEELRIAASAIDRHIILGEQSLQTPLFERLSTGMRLTTVGELLYAHANRWTRDFDNLSRQIDDLKGLNRGHVDILAPEALARAFLPKLATQLKEHYPGIVLNIHIHDNAELGQRLFNGEGELAFILDPEEARDLQLRAVRAFPLGVVSQINHPVATQKTARFSACAEYPVIVPAEPLALATVFKKLETKSLINVCEVVTANNVQMITSLVKTGIGISILSYLDVMDDVKLGQVAFTPLVGTGIAPLKLGLVHDRTRPLSAMARRIADSVEAEWRMEE</sequence>
<dbReference type="PANTHER" id="PTHR30419:SF8">
    <property type="entry name" value="NITROGEN ASSIMILATION TRANSCRIPTIONAL ACTIVATOR-RELATED"/>
    <property type="match status" value="1"/>
</dbReference>
<evidence type="ECO:0000256" key="4">
    <source>
        <dbReference type="ARBA" id="ARBA00023163"/>
    </source>
</evidence>
<dbReference type="InterPro" id="IPR036390">
    <property type="entry name" value="WH_DNA-bd_sf"/>
</dbReference>
<dbReference type="Gene3D" id="3.40.190.10">
    <property type="entry name" value="Periplasmic binding protein-like II"/>
    <property type="match status" value="2"/>
</dbReference>
<evidence type="ECO:0000256" key="1">
    <source>
        <dbReference type="ARBA" id="ARBA00009437"/>
    </source>
</evidence>
<dbReference type="GO" id="GO:0003677">
    <property type="term" value="F:DNA binding"/>
    <property type="evidence" value="ECO:0007669"/>
    <property type="project" value="UniProtKB-KW"/>
</dbReference>
<evidence type="ECO:0000256" key="2">
    <source>
        <dbReference type="ARBA" id="ARBA00023015"/>
    </source>
</evidence>
<evidence type="ECO:0000313" key="8">
    <source>
        <dbReference type="Proteomes" id="UP000068250"/>
    </source>
</evidence>
<dbReference type="PATRIC" id="fig|431306.5.peg.2035"/>
<evidence type="ECO:0000313" key="9">
    <source>
        <dbReference type="Proteomes" id="UP000657200"/>
    </source>
</evidence>
<dbReference type="InterPro" id="IPR000847">
    <property type="entry name" value="LysR_HTH_N"/>
</dbReference>
<dbReference type="EMBL" id="LN609302">
    <property type="protein sequence ID" value="CEF56412.1"/>
    <property type="molecule type" value="Genomic_DNA"/>
</dbReference>
<comment type="similarity">
    <text evidence="1">Belongs to the LysR transcriptional regulatory family.</text>
</comment>
<dbReference type="GO" id="GO:0003700">
    <property type="term" value="F:DNA-binding transcription factor activity"/>
    <property type="evidence" value="ECO:0007669"/>
    <property type="project" value="InterPro"/>
</dbReference>
<name>A0A0U5F4W0_9PROT</name>
<reference evidence="7 9" key="3">
    <citation type="journal article" date="2020" name="Int. J. Syst. Evol. Microbiol.">
        <title>Novel acetic acid bacteria from cider fermentations: Acetobacter conturbans sp. nov. and Acetobacter fallax sp. nov.</title>
        <authorList>
            <person name="Sombolestani A.S."/>
            <person name="Cleenwerck I."/>
            <person name="Cnockaert M."/>
            <person name="Borremans W."/>
            <person name="Wieme A.D."/>
            <person name="De Vuyst L."/>
            <person name="Vandamme P."/>
        </authorList>
    </citation>
    <scope>NUCLEOTIDE SEQUENCE [LARGE SCALE GENOMIC DNA]</scope>
    <source>
        <strain evidence="7 9">LMG 23848</strain>
    </source>
</reference>
<proteinExistence type="inferred from homology"/>
<dbReference type="Proteomes" id="UP000657200">
    <property type="component" value="Unassembled WGS sequence"/>
</dbReference>
<keyword evidence="9" id="KW-1185">Reference proteome</keyword>
<dbReference type="PROSITE" id="PS50931">
    <property type="entry name" value="HTH_LYSR"/>
    <property type="match status" value="1"/>
</dbReference>
<reference evidence="6" key="2">
    <citation type="submission" date="2014-09" db="EMBL/GenBank/DDBJ databases">
        <authorList>
            <person name="Magalhaes I.L.F."/>
            <person name="Oliveira U."/>
            <person name="Santos F.R."/>
            <person name="Vidigal T.H.D.A."/>
            <person name="Brescovit A.D."/>
            <person name="Santos A.J."/>
        </authorList>
    </citation>
    <scope>NUCLEOTIDE SEQUENCE</scope>
    <source>
        <strain evidence="6">LMG 23848T</strain>
    </source>
</reference>
<protein>
    <submittedName>
        <fullName evidence="7">LysR family transcriptional regulator</fullName>
    </submittedName>
    <submittedName>
        <fullName evidence="6">Transcriptional regulator, LysR family</fullName>
    </submittedName>
</protein>
<dbReference type="AlphaFoldDB" id="A0A0U5F4W0"/>
<organism evidence="6 8">
    <name type="scientific">Acetobacter ghanensis</name>
    <dbReference type="NCBI Taxonomy" id="431306"/>
    <lineage>
        <taxon>Bacteria</taxon>
        <taxon>Pseudomonadati</taxon>
        <taxon>Pseudomonadota</taxon>
        <taxon>Alphaproteobacteria</taxon>
        <taxon>Acetobacterales</taxon>
        <taxon>Acetobacteraceae</taxon>
        <taxon>Acetobacter</taxon>
    </lineage>
</organism>
<accession>A0A0U5F4W0</accession>